<protein>
    <submittedName>
        <fullName evidence="2">Glyoxalase superfamily protein</fullName>
    </submittedName>
</protein>
<proteinExistence type="predicted"/>
<dbReference type="AlphaFoldDB" id="A0A9X4BH51"/>
<dbReference type="SUPFAM" id="SSF54593">
    <property type="entry name" value="Glyoxalase/Bleomycin resistance protein/Dihydroxybiphenyl dioxygenase"/>
    <property type="match status" value="1"/>
</dbReference>
<accession>A0A9X4BH51</accession>
<evidence type="ECO:0000313" key="3">
    <source>
        <dbReference type="Proteomes" id="UP001139971"/>
    </source>
</evidence>
<dbReference type="InterPro" id="IPR037523">
    <property type="entry name" value="VOC_core"/>
</dbReference>
<sequence>MNAKFTPAVIPLRYVPSVDAVRQYYIDSLGFEHMMGVVGKDGQLDFSIVTRTGAMLMLARPQTPDGATAGALEIYVEVTDVDAYHAELAGRGVAIANAPETQWWGDRNFSVVDPAGHKIWFWKTVAEVQPPPGVTLI</sequence>
<gene>
    <name evidence="2" type="ORF">OD750_014225</name>
</gene>
<dbReference type="Pfam" id="PF00903">
    <property type="entry name" value="Glyoxalase"/>
    <property type="match status" value="1"/>
</dbReference>
<dbReference type="Proteomes" id="UP001139971">
    <property type="component" value="Unassembled WGS sequence"/>
</dbReference>
<feature type="domain" description="VOC" evidence="1">
    <location>
        <begin position="6"/>
        <end position="124"/>
    </location>
</feature>
<dbReference type="PROSITE" id="PS51819">
    <property type="entry name" value="VOC"/>
    <property type="match status" value="1"/>
</dbReference>
<reference evidence="2" key="1">
    <citation type="submission" date="2023-02" db="EMBL/GenBank/DDBJ databases">
        <title>Tahibacter soli sp. nov. isolated from soil.</title>
        <authorList>
            <person name="Baek J.H."/>
            <person name="Lee J.K."/>
            <person name="Choi D.G."/>
            <person name="Jeon C.O."/>
        </authorList>
    </citation>
    <scope>NUCLEOTIDE SEQUENCE</scope>
    <source>
        <strain evidence="2">BL</strain>
    </source>
</reference>
<name>A0A9X4BH51_9GAMM</name>
<evidence type="ECO:0000313" key="2">
    <source>
        <dbReference type="EMBL" id="MDC8013695.1"/>
    </source>
</evidence>
<comment type="caution">
    <text evidence="2">The sequence shown here is derived from an EMBL/GenBank/DDBJ whole genome shotgun (WGS) entry which is preliminary data.</text>
</comment>
<evidence type="ECO:0000259" key="1">
    <source>
        <dbReference type="PROSITE" id="PS51819"/>
    </source>
</evidence>
<dbReference type="Gene3D" id="3.10.180.10">
    <property type="entry name" value="2,3-Dihydroxybiphenyl 1,2-Dioxygenase, domain 1"/>
    <property type="match status" value="1"/>
</dbReference>
<keyword evidence="3" id="KW-1185">Reference proteome</keyword>
<dbReference type="EMBL" id="JAOVZO020000018">
    <property type="protein sequence ID" value="MDC8013695.1"/>
    <property type="molecule type" value="Genomic_DNA"/>
</dbReference>
<dbReference type="RefSeq" id="WP_263542388.1">
    <property type="nucleotide sequence ID" value="NZ_JAOVZO020000018.1"/>
</dbReference>
<dbReference type="InterPro" id="IPR029068">
    <property type="entry name" value="Glyas_Bleomycin-R_OHBP_Dase"/>
</dbReference>
<organism evidence="2 3">
    <name type="scientific">Tahibacter soli</name>
    <dbReference type="NCBI Taxonomy" id="2983605"/>
    <lineage>
        <taxon>Bacteria</taxon>
        <taxon>Pseudomonadati</taxon>
        <taxon>Pseudomonadota</taxon>
        <taxon>Gammaproteobacteria</taxon>
        <taxon>Lysobacterales</taxon>
        <taxon>Rhodanobacteraceae</taxon>
        <taxon>Tahibacter</taxon>
    </lineage>
</organism>
<dbReference type="InterPro" id="IPR004360">
    <property type="entry name" value="Glyas_Fos-R_dOase_dom"/>
</dbReference>